<gene>
    <name evidence="3" type="primary">xcpT_7</name>
    <name evidence="3" type="ORF">Pla144_25170</name>
</gene>
<dbReference type="Proteomes" id="UP000318437">
    <property type="component" value="Unassembled WGS sequence"/>
</dbReference>
<reference evidence="3 4" key="1">
    <citation type="submission" date="2019-02" db="EMBL/GenBank/DDBJ databases">
        <title>Deep-cultivation of Planctomycetes and their phenomic and genomic characterization uncovers novel biology.</title>
        <authorList>
            <person name="Wiegand S."/>
            <person name="Jogler M."/>
            <person name="Boedeker C."/>
            <person name="Pinto D."/>
            <person name="Vollmers J."/>
            <person name="Rivas-Marin E."/>
            <person name="Kohn T."/>
            <person name="Peeters S.H."/>
            <person name="Heuer A."/>
            <person name="Rast P."/>
            <person name="Oberbeckmann S."/>
            <person name="Bunk B."/>
            <person name="Jeske O."/>
            <person name="Meyerdierks A."/>
            <person name="Storesund J.E."/>
            <person name="Kallscheuer N."/>
            <person name="Luecker S."/>
            <person name="Lage O.M."/>
            <person name="Pohl T."/>
            <person name="Merkel B.J."/>
            <person name="Hornburger P."/>
            <person name="Mueller R.-W."/>
            <person name="Bruemmer F."/>
            <person name="Labrenz M."/>
            <person name="Spormann A.M."/>
            <person name="Op Den Camp H."/>
            <person name="Overmann J."/>
            <person name="Amann R."/>
            <person name="Jetten M.S.M."/>
            <person name="Mascher T."/>
            <person name="Medema M.H."/>
            <person name="Devos D.P."/>
            <person name="Kaster A.-K."/>
            <person name="Ovreas L."/>
            <person name="Rohde M."/>
            <person name="Galperin M.Y."/>
            <person name="Jogler C."/>
        </authorList>
    </citation>
    <scope>NUCLEOTIDE SEQUENCE [LARGE SCALE GENOMIC DNA]</scope>
    <source>
        <strain evidence="3 4">Pla144</strain>
    </source>
</reference>
<dbReference type="OrthoDB" id="249777at2"/>
<dbReference type="AlphaFoldDB" id="A0A5C6CT30"/>
<feature type="transmembrane region" description="Helical" evidence="1">
    <location>
        <begin position="28"/>
        <end position="51"/>
    </location>
</feature>
<dbReference type="Pfam" id="PF07963">
    <property type="entry name" value="N_methyl"/>
    <property type="match status" value="1"/>
</dbReference>
<proteinExistence type="predicted"/>
<evidence type="ECO:0000256" key="1">
    <source>
        <dbReference type="SAM" id="Phobius"/>
    </source>
</evidence>
<keyword evidence="1" id="KW-0472">Membrane</keyword>
<dbReference type="SUPFAM" id="SSF54523">
    <property type="entry name" value="Pili subunits"/>
    <property type="match status" value="1"/>
</dbReference>
<dbReference type="PANTHER" id="PTHR30093">
    <property type="entry name" value="GENERAL SECRETION PATHWAY PROTEIN G"/>
    <property type="match status" value="1"/>
</dbReference>
<dbReference type="NCBIfam" id="TIGR02532">
    <property type="entry name" value="IV_pilin_GFxxxE"/>
    <property type="match status" value="1"/>
</dbReference>
<protein>
    <submittedName>
        <fullName evidence="3">Type II secretion system protein G</fullName>
    </submittedName>
</protein>
<sequence length="372" mass="41428">MRGAQLAVERSLSMTRLRTIATKQQRDFTLVELLVVIAIIGILVALLLPAIQAARESARIMRCKNNLRQISMAMLHYETAHKSFPAGGWSSAWIGDPNVGTGPRQPGGWIYQSLPYLEQQPVASIGLGQTGDDLRSSLSEIGKSVTPMFHCPSRRPARFYPAMDLVAWNFKALQLAAKTDYAANGGNNIHINRVSWPSPDFEFVTSDCYEKYPNCNWMNKQAWMDKYWNGIVGDHNGVQMRQITDGTFSTFLTGEKWLYELYYDLVTVDAAADNAANKMAADNPGDDGSMYTGYDFDSVRVCNNISLPKRDTEYDLKNGQQDKKGALFKERFCSAHTAGVNLAKCDGSVDTWNFDVDPLVWSSFGAINDGEL</sequence>
<organism evidence="3 4">
    <name type="scientific">Bythopirellula polymerisocia</name>
    <dbReference type="NCBI Taxonomy" id="2528003"/>
    <lineage>
        <taxon>Bacteria</taxon>
        <taxon>Pseudomonadati</taxon>
        <taxon>Planctomycetota</taxon>
        <taxon>Planctomycetia</taxon>
        <taxon>Pirellulales</taxon>
        <taxon>Lacipirellulaceae</taxon>
        <taxon>Bythopirellula</taxon>
    </lineage>
</organism>
<name>A0A5C6CT30_9BACT</name>
<dbReference type="PANTHER" id="PTHR30093:SF2">
    <property type="entry name" value="TYPE II SECRETION SYSTEM PROTEIN H"/>
    <property type="match status" value="1"/>
</dbReference>
<accession>A0A5C6CT30</accession>
<keyword evidence="1" id="KW-0812">Transmembrane</keyword>
<evidence type="ECO:0000313" key="3">
    <source>
        <dbReference type="EMBL" id="TWU27740.1"/>
    </source>
</evidence>
<dbReference type="Gene3D" id="3.30.700.10">
    <property type="entry name" value="Glycoprotein, Type 4 Pilin"/>
    <property type="match status" value="1"/>
</dbReference>
<feature type="domain" description="DUF1559" evidence="2">
    <location>
        <begin position="52"/>
        <end position="353"/>
    </location>
</feature>
<keyword evidence="4" id="KW-1185">Reference proteome</keyword>
<dbReference type="InterPro" id="IPR011453">
    <property type="entry name" value="DUF1559"/>
</dbReference>
<keyword evidence="1" id="KW-1133">Transmembrane helix</keyword>
<evidence type="ECO:0000313" key="4">
    <source>
        <dbReference type="Proteomes" id="UP000318437"/>
    </source>
</evidence>
<comment type="caution">
    <text evidence="3">The sequence shown here is derived from an EMBL/GenBank/DDBJ whole genome shotgun (WGS) entry which is preliminary data.</text>
</comment>
<dbReference type="InterPro" id="IPR045584">
    <property type="entry name" value="Pilin-like"/>
</dbReference>
<dbReference type="Pfam" id="PF07596">
    <property type="entry name" value="SBP_bac_10"/>
    <property type="match status" value="1"/>
</dbReference>
<dbReference type="EMBL" id="SJPS01000003">
    <property type="protein sequence ID" value="TWU27740.1"/>
    <property type="molecule type" value="Genomic_DNA"/>
</dbReference>
<dbReference type="InterPro" id="IPR012902">
    <property type="entry name" value="N_methyl_site"/>
</dbReference>
<evidence type="ECO:0000259" key="2">
    <source>
        <dbReference type="Pfam" id="PF07596"/>
    </source>
</evidence>